<dbReference type="Pfam" id="PF01547">
    <property type="entry name" value="SBP_bac_1"/>
    <property type="match status" value="1"/>
</dbReference>
<name>A0A329MKK2_9BACL</name>
<comment type="subcellular location">
    <subcellularLocation>
        <location evidence="1">Cell envelope</location>
    </subcellularLocation>
</comment>
<accession>A0A329MKK2</accession>
<evidence type="ECO:0000313" key="6">
    <source>
        <dbReference type="EMBL" id="RAV19836.1"/>
    </source>
</evidence>
<sequence length="494" mass="55437">MIKKWTAAALVTVLSVSSLAACTKSSGDDKKERVLRIATSFGYGDENEYIRREYTELFEFANPNIKIEFIATNDDRFMYKAPGPDEKMEDPMEKLKEVMQGDNPPDIVITNFEQLPDLIESNLLAPLDPLMTKDKFDTTGIVPLVLDGIKGLSTDGKLYGLTPTFSSPALIYNKKMFADAGVDVPTDNMTWDQIFDLAQRLTQGEGADRKYGFSFSSQSYGDVFNSMSIYTNPLGLKMFDEKAEKLAVDNDQWEQAWTRLIDLQKQNILPGPPDQRNQNLREDPNEYNPFAYDDFLSGRVAMTIINYYDLTRINNANKNATNIKGFTPIEWDIATVPSHADAPGVVANINMSGVLGINTKAGNVDDAWKLIKFINGEDWAKLRANSSGQMVSRKDHIKPKAGMEYHIEAFYNVKPSVVQNEFNKFYRTIPNIWAVQDLARNEFQAAVQGTKSVRDALKSWQTNGDMMLQQMRENPNGPIDMGMFRGNAVAVPAG</sequence>
<gene>
    <name evidence="6" type="ORF">DQG23_18045</name>
</gene>
<dbReference type="OrthoDB" id="2675752at2"/>
<dbReference type="InterPro" id="IPR050490">
    <property type="entry name" value="Bact_solute-bd_prot1"/>
</dbReference>
<comment type="caution">
    <text evidence="6">The sequence shown here is derived from an EMBL/GenBank/DDBJ whole genome shotgun (WGS) entry which is preliminary data.</text>
</comment>
<comment type="similarity">
    <text evidence="2">Belongs to the bacterial solute-binding protein 1 family.</text>
</comment>
<dbReference type="Gene3D" id="3.40.190.10">
    <property type="entry name" value="Periplasmic binding protein-like II"/>
    <property type="match status" value="1"/>
</dbReference>
<dbReference type="PANTHER" id="PTHR43649:SF31">
    <property type="entry name" value="SN-GLYCEROL-3-PHOSPHATE-BINDING PERIPLASMIC PROTEIN UGPB"/>
    <property type="match status" value="1"/>
</dbReference>
<dbReference type="CDD" id="cd13585">
    <property type="entry name" value="PBP2_TMBP_like"/>
    <property type="match status" value="1"/>
</dbReference>
<dbReference type="RefSeq" id="WP_113032266.1">
    <property type="nucleotide sequence ID" value="NZ_QMFB01000010.1"/>
</dbReference>
<evidence type="ECO:0000256" key="4">
    <source>
        <dbReference type="ARBA" id="ARBA00022729"/>
    </source>
</evidence>
<organism evidence="6 7">
    <name type="scientific">Paenibacillus contaminans</name>
    <dbReference type="NCBI Taxonomy" id="450362"/>
    <lineage>
        <taxon>Bacteria</taxon>
        <taxon>Bacillati</taxon>
        <taxon>Bacillota</taxon>
        <taxon>Bacilli</taxon>
        <taxon>Bacillales</taxon>
        <taxon>Paenibacillaceae</taxon>
        <taxon>Paenibacillus</taxon>
    </lineage>
</organism>
<dbReference type="GO" id="GO:0030313">
    <property type="term" value="C:cell envelope"/>
    <property type="evidence" value="ECO:0007669"/>
    <property type="project" value="UniProtKB-SubCell"/>
</dbReference>
<evidence type="ECO:0000313" key="7">
    <source>
        <dbReference type="Proteomes" id="UP000250369"/>
    </source>
</evidence>
<proteinExistence type="inferred from homology"/>
<dbReference type="SUPFAM" id="SSF53850">
    <property type="entry name" value="Periplasmic binding protein-like II"/>
    <property type="match status" value="1"/>
</dbReference>
<dbReference type="Proteomes" id="UP000250369">
    <property type="component" value="Unassembled WGS sequence"/>
</dbReference>
<protein>
    <submittedName>
        <fullName evidence="6">Sugar ABC transporter substrate-binding protein</fullName>
    </submittedName>
</protein>
<feature type="chain" id="PRO_5038428139" evidence="5">
    <location>
        <begin position="21"/>
        <end position="494"/>
    </location>
</feature>
<dbReference type="EMBL" id="QMFB01000010">
    <property type="protein sequence ID" value="RAV19836.1"/>
    <property type="molecule type" value="Genomic_DNA"/>
</dbReference>
<reference evidence="6 7" key="1">
    <citation type="journal article" date="2009" name="Int. J. Syst. Evol. Microbiol.">
        <title>Paenibacillus contaminans sp. nov., isolated from a contaminated laboratory plate.</title>
        <authorList>
            <person name="Chou J.H."/>
            <person name="Lee J.H."/>
            <person name="Lin M.C."/>
            <person name="Chang P.S."/>
            <person name="Arun A.B."/>
            <person name="Young C.C."/>
            <person name="Chen W.M."/>
        </authorList>
    </citation>
    <scope>NUCLEOTIDE SEQUENCE [LARGE SCALE GENOMIC DNA]</scope>
    <source>
        <strain evidence="6 7">CKOBP-6</strain>
    </source>
</reference>
<evidence type="ECO:0000256" key="5">
    <source>
        <dbReference type="SAM" id="SignalP"/>
    </source>
</evidence>
<dbReference type="PROSITE" id="PS51257">
    <property type="entry name" value="PROKAR_LIPOPROTEIN"/>
    <property type="match status" value="1"/>
</dbReference>
<dbReference type="AlphaFoldDB" id="A0A329MKK2"/>
<evidence type="ECO:0000256" key="3">
    <source>
        <dbReference type="ARBA" id="ARBA00022448"/>
    </source>
</evidence>
<keyword evidence="4 5" id="KW-0732">Signal</keyword>
<dbReference type="InterPro" id="IPR006059">
    <property type="entry name" value="SBP"/>
</dbReference>
<keyword evidence="7" id="KW-1185">Reference proteome</keyword>
<evidence type="ECO:0000256" key="2">
    <source>
        <dbReference type="ARBA" id="ARBA00008520"/>
    </source>
</evidence>
<keyword evidence="3" id="KW-0813">Transport</keyword>
<dbReference type="PANTHER" id="PTHR43649">
    <property type="entry name" value="ARABINOSE-BINDING PROTEIN-RELATED"/>
    <property type="match status" value="1"/>
</dbReference>
<evidence type="ECO:0000256" key="1">
    <source>
        <dbReference type="ARBA" id="ARBA00004196"/>
    </source>
</evidence>
<feature type="signal peptide" evidence="5">
    <location>
        <begin position="1"/>
        <end position="20"/>
    </location>
</feature>